<dbReference type="PROSITE" id="PS51253">
    <property type="entry name" value="HTH_CENPB"/>
    <property type="match status" value="1"/>
</dbReference>
<dbReference type="Gene3D" id="1.10.10.60">
    <property type="entry name" value="Homeodomain-like"/>
    <property type="match status" value="1"/>
</dbReference>
<dbReference type="SUPFAM" id="SSF46689">
    <property type="entry name" value="Homeodomain-like"/>
    <property type="match status" value="1"/>
</dbReference>
<evidence type="ECO:0000313" key="5">
    <source>
        <dbReference type="WBParaSite" id="MhA1_Contig103.frz3.gene5"/>
    </source>
</evidence>
<sequence length="152" mass="17742">MNNLEIIDEEIDVETLSNGEGPSEKKARHSYTVEKKLEVIQFAKKYGNNVAHKRFGVCRGSVIQWIKQEESFLAMNKKSTKSRLPGAGRHLLNSNLDEEIFEWFNELRKKKQRVTRRMIQTKAKELYSQFNILEEEKTIFVASNGWVQTHKA</sequence>
<evidence type="ECO:0000256" key="2">
    <source>
        <dbReference type="ARBA" id="ARBA00023125"/>
    </source>
</evidence>
<organism evidence="4 5">
    <name type="scientific">Meloidogyne hapla</name>
    <name type="common">Root-knot nematode worm</name>
    <dbReference type="NCBI Taxonomy" id="6305"/>
    <lineage>
        <taxon>Eukaryota</taxon>
        <taxon>Metazoa</taxon>
        <taxon>Ecdysozoa</taxon>
        <taxon>Nematoda</taxon>
        <taxon>Chromadorea</taxon>
        <taxon>Rhabditida</taxon>
        <taxon>Tylenchina</taxon>
        <taxon>Tylenchomorpha</taxon>
        <taxon>Tylenchoidea</taxon>
        <taxon>Meloidogynidae</taxon>
        <taxon>Meloidogyninae</taxon>
        <taxon>Meloidogyne</taxon>
    </lineage>
</organism>
<evidence type="ECO:0000256" key="1">
    <source>
        <dbReference type="ARBA" id="ARBA00004123"/>
    </source>
</evidence>
<keyword evidence="2" id="KW-0238">DNA-binding</keyword>
<reference evidence="5" key="1">
    <citation type="submission" date="2016-11" db="UniProtKB">
        <authorList>
            <consortium name="WormBaseParasite"/>
        </authorList>
    </citation>
    <scope>IDENTIFICATION</scope>
</reference>
<dbReference type="SMART" id="SM00674">
    <property type="entry name" value="CENPB"/>
    <property type="match status" value="1"/>
</dbReference>
<name>A0A1I8AXZ5_MELHA</name>
<dbReference type="InterPro" id="IPR006600">
    <property type="entry name" value="HTH_CenpB_DNA-bd_dom"/>
</dbReference>
<feature type="domain" description="HTH CENPB-type" evidence="3">
    <location>
        <begin position="84"/>
        <end position="152"/>
    </location>
</feature>
<dbReference type="GO" id="GO:0005634">
    <property type="term" value="C:nucleus"/>
    <property type="evidence" value="ECO:0007669"/>
    <property type="project" value="UniProtKB-SubCell"/>
</dbReference>
<proteinExistence type="predicted"/>
<protein>
    <submittedName>
        <fullName evidence="5">HTH CENPB-type domain-containing protein</fullName>
    </submittedName>
</protein>
<comment type="subcellular location">
    <subcellularLocation>
        <location evidence="1">Nucleus</location>
    </subcellularLocation>
</comment>
<keyword evidence="4" id="KW-1185">Reference proteome</keyword>
<dbReference type="GO" id="GO:0003677">
    <property type="term" value="F:DNA binding"/>
    <property type="evidence" value="ECO:0007669"/>
    <property type="project" value="UniProtKB-KW"/>
</dbReference>
<dbReference type="WBParaSite" id="MhA1_Contig103.frz3.gene5">
    <property type="protein sequence ID" value="MhA1_Contig103.frz3.gene5"/>
    <property type="gene ID" value="MhA1_Contig103.frz3.gene5"/>
</dbReference>
<evidence type="ECO:0000313" key="4">
    <source>
        <dbReference type="Proteomes" id="UP000095281"/>
    </source>
</evidence>
<dbReference type="AlphaFoldDB" id="A0A1I8AXZ5"/>
<dbReference type="Proteomes" id="UP000095281">
    <property type="component" value="Unplaced"/>
</dbReference>
<evidence type="ECO:0000259" key="3">
    <source>
        <dbReference type="PROSITE" id="PS51253"/>
    </source>
</evidence>
<dbReference type="Pfam" id="PF03221">
    <property type="entry name" value="HTH_Tnp_Tc5"/>
    <property type="match status" value="1"/>
</dbReference>
<accession>A0A1I8AXZ5</accession>
<dbReference type="InterPro" id="IPR009057">
    <property type="entry name" value="Homeodomain-like_sf"/>
</dbReference>